<organism evidence="1 2">
    <name type="scientific">Amycolatopsis coloradensis</name>
    <dbReference type="NCBI Taxonomy" id="76021"/>
    <lineage>
        <taxon>Bacteria</taxon>
        <taxon>Bacillati</taxon>
        <taxon>Actinomycetota</taxon>
        <taxon>Actinomycetes</taxon>
        <taxon>Pseudonocardiales</taxon>
        <taxon>Pseudonocardiaceae</taxon>
        <taxon>Amycolatopsis</taxon>
    </lineage>
</organism>
<name>A0A1R0KHA0_9PSEU</name>
<dbReference type="Proteomes" id="UP000187486">
    <property type="component" value="Unassembled WGS sequence"/>
</dbReference>
<dbReference type="STRING" id="76021.BS329_35420"/>
<evidence type="ECO:0000313" key="1">
    <source>
        <dbReference type="EMBL" id="OLZ45041.1"/>
    </source>
</evidence>
<accession>A0A1R0KHA0</accession>
<protein>
    <submittedName>
        <fullName evidence="1">Uncharacterized protein</fullName>
    </submittedName>
</protein>
<sequence>MRVFAPIDQKMLMFPTEMIRFTIDCMKFMRNPFLRMCDDLRQSVTDPLVIALYSVVSPPTACSA</sequence>
<gene>
    <name evidence="1" type="ORF">BS329_35420</name>
</gene>
<reference evidence="1 2" key="1">
    <citation type="submission" date="2016-01" db="EMBL/GenBank/DDBJ databases">
        <title>Amycolatopsis coloradensis genome sequencing and assembly.</title>
        <authorList>
            <person name="Mayilraj S."/>
        </authorList>
    </citation>
    <scope>NUCLEOTIDE SEQUENCE [LARGE SCALE GENOMIC DNA]</scope>
    <source>
        <strain evidence="1 2">DSM 44225</strain>
    </source>
</reference>
<proteinExistence type="predicted"/>
<comment type="caution">
    <text evidence="1">The sequence shown here is derived from an EMBL/GenBank/DDBJ whole genome shotgun (WGS) entry which is preliminary data.</text>
</comment>
<evidence type="ECO:0000313" key="2">
    <source>
        <dbReference type="Proteomes" id="UP000187486"/>
    </source>
</evidence>
<keyword evidence="2" id="KW-1185">Reference proteome</keyword>
<dbReference type="EMBL" id="MQUQ01000021">
    <property type="protein sequence ID" value="OLZ45041.1"/>
    <property type="molecule type" value="Genomic_DNA"/>
</dbReference>
<dbReference type="AlphaFoldDB" id="A0A1R0KHA0"/>